<evidence type="ECO:0000256" key="4">
    <source>
        <dbReference type="ARBA" id="ARBA00022824"/>
    </source>
</evidence>
<dbReference type="Proteomes" id="UP001140511">
    <property type="component" value="Unassembled WGS sequence"/>
</dbReference>
<keyword evidence="6" id="KW-0472">Membrane</keyword>
<evidence type="ECO:0000256" key="1">
    <source>
        <dbReference type="ARBA" id="ARBA00004173"/>
    </source>
</evidence>
<accession>A0A9W9EEY4</accession>
<proteinExistence type="predicted"/>
<dbReference type="InterPro" id="IPR052374">
    <property type="entry name" value="SERAC1"/>
</dbReference>
<gene>
    <name evidence="8" type="ORF">T069G_01856</name>
</gene>
<evidence type="ECO:0000256" key="2">
    <source>
        <dbReference type="ARBA" id="ARBA00004240"/>
    </source>
</evidence>
<evidence type="ECO:0008006" key="10">
    <source>
        <dbReference type="Google" id="ProtNLM"/>
    </source>
</evidence>
<evidence type="ECO:0000256" key="5">
    <source>
        <dbReference type="ARBA" id="ARBA00023128"/>
    </source>
</evidence>
<dbReference type="EMBL" id="JAOPEN010000001">
    <property type="protein sequence ID" value="KAJ4865326.1"/>
    <property type="molecule type" value="Genomic_DNA"/>
</dbReference>
<feature type="region of interest" description="Disordered" evidence="7">
    <location>
        <begin position="64"/>
        <end position="86"/>
    </location>
</feature>
<keyword evidence="4" id="KW-0256">Endoplasmic reticulum</keyword>
<dbReference type="PANTHER" id="PTHR48182:SF2">
    <property type="entry name" value="PROTEIN SERAC1"/>
    <property type="match status" value="1"/>
</dbReference>
<evidence type="ECO:0000313" key="9">
    <source>
        <dbReference type="Proteomes" id="UP001140511"/>
    </source>
</evidence>
<dbReference type="SUPFAM" id="SSF53474">
    <property type="entry name" value="alpha/beta-Hydrolases"/>
    <property type="match status" value="1"/>
</dbReference>
<evidence type="ECO:0000256" key="6">
    <source>
        <dbReference type="ARBA" id="ARBA00023136"/>
    </source>
</evidence>
<comment type="subcellular location">
    <subcellularLocation>
        <location evidence="2">Endoplasmic reticulum</location>
    </subcellularLocation>
    <subcellularLocation>
        <location evidence="3">Membrane</location>
    </subcellularLocation>
    <subcellularLocation>
        <location evidence="1">Mitochondrion</location>
    </subcellularLocation>
</comment>
<evidence type="ECO:0000313" key="8">
    <source>
        <dbReference type="EMBL" id="KAJ4865326.1"/>
    </source>
</evidence>
<reference evidence="8" key="1">
    <citation type="submission" date="2022-09" db="EMBL/GenBank/DDBJ databases">
        <title>Chromosome-level assembly of Trichoderma breve T069, a fungus used in development of biopesticide product.</title>
        <authorList>
            <person name="Lin R."/>
            <person name="Liu T."/>
        </authorList>
    </citation>
    <scope>NUCLEOTIDE SEQUENCE</scope>
    <source>
        <strain evidence="8">T069</strain>
    </source>
</reference>
<evidence type="ECO:0000256" key="3">
    <source>
        <dbReference type="ARBA" id="ARBA00004370"/>
    </source>
</evidence>
<dbReference type="AlphaFoldDB" id="A0A9W9EEY4"/>
<sequence length="371" mass="41221">MQEYQSQRTTFRIRRVPLGWNVGHLRACLEQHDPSSCPDVKSFVPEIDRRSFTATVVYKSRSSVTQGPKPWDLSLEGPHEKSSSNNGYLEIDDNLLGITSLYLPPAKDHKVDIIALGNISGCPLESFEDVASNHVWLRDILPAQLVDKETRQPMARVMTYGYQSILNKTNGRMTLEALGTAFVKVFTALSNSSQIKPAILIGHGFGGLVIKQALASLSKLRGETEMNVFRALRGVVFFGVPHDGMDITFFQLAAEHPNQQVIDSLRRGGSESLNQLHVEFLQAFSEKCEPEIFSFYETLESDISRQHKDATSFTGVVVTKASATRCHLGEPNGQHTCAIPRSNANLARFEPHDPEFDAVRNTLLGIIQRAA</sequence>
<protein>
    <recommendedName>
        <fullName evidence="10">DUF676 domain-containing protein</fullName>
    </recommendedName>
</protein>
<comment type="caution">
    <text evidence="8">The sequence shown here is derived from an EMBL/GenBank/DDBJ whole genome shotgun (WGS) entry which is preliminary data.</text>
</comment>
<dbReference type="PANTHER" id="PTHR48182">
    <property type="entry name" value="PROTEIN SERAC1"/>
    <property type="match status" value="1"/>
</dbReference>
<dbReference type="GO" id="GO:0016020">
    <property type="term" value="C:membrane"/>
    <property type="evidence" value="ECO:0007669"/>
    <property type="project" value="UniProtKB-SubCell"/>
</dbReference>
<dbReference type="Gene3D" id="3.40.50.1820">
    <property type="entry name" value="alpha/beta hydrolase"/>
    <property type="match status" value="1"/>
</dbReference>
<name>A0A9W9EEY4_9HYPO</name>
<dbReference type="GO" id="GO:0005739">
    <property type="term" value="C:mitochondrion"/>
    <property type="evidence" value="ECO:0007669"/>
    <property type="project" value="UniProtKB-SubCell"/>
</dbReference>
<dbReference type="InterPro" id="IPR029058">
    <property type="entry name" value="AB_hydrolase_fold"/>
</dbReference>
<dbReference type="GO" id="GO:0005783">
    <property type="term" value="C:endoplasmic reticulum"/>
    <property type="evidence" value="ECO:0007669"/>
    <property type="project" value="UniProtKB-SubCell"/>
</dbReference>
<dbReference type="RefSeq" id="XP_056034382.1">
    <property type="nucleotide sequence ID" value="XM_056169066.1"/>
</dbReference>
<keyword evidence="9" id="KW-1185">Reference proteome</keyword>
<evidence type="ECO:0000256" key="7">
    <source>
        <dbReference type="SAM" id="MobiDB-lite"/>
    </source>
</evidence>
<organism evidence="8 9">
    <name type="scientific">Trichoderma breve</name>
    <dbReference type="NCBI Taxonomy" id="2034170"/>
    <lineage>
        <taxon>Eukaryota</taxon>
        <taxon>Fungi</taxon>
        <taxon>Dikarya</taxon>
        <taxon>Ascomycota</taxon>
        <taxon>Pezizomycotina</taxon>
        <taxon>Sordariomycetes</taxon>
        <taxon>Hypocreomycetidae</taxon>
        <taxon>Hypocreales</taxon>
        <taxon>Hypocreaceae</taxon>
        <taxon>Trichoderma</taxon>
    </lineage>
</organism>
<dbReference type="GeneID" id="80863754"/>
<keyword evidence="5" id="KW-0496">Mitochondrion</keyword>